<dbReference type="FunFam" id="3.30.160.60:FF:001498">
    <property type="entry name" value="Zinc finger protein 404"/>
    <property type="match status" value="1"/>
</dbReference>
<keyword evidence="3" id="KW-0479">Metal-binding</keyword>
<gene>
    <name evidence="13" type="ORF">ABMA28_011412</name>
</gene>
<dbReference type="Proteomes" id="UP001549921">
    <property type="component" value="Unassembled WGS sequence"/>
</dbReference>
<evidence type="ECO:0000256" key="1">
    <source>
        <dbReference type="ARBA" id="ARBA00004123"/>
    </source>
</evidence>
<dbReference type="SUPFAM" id="SSF57667">
    <property type="entry name" value="beta-beta-alpha zinc fingers"/>
    <property type="match status" value="6"/>
</dbReference>
<feature type="domain" description="C2H2-type" evidence="12">
    <location>
        <begin position="354"/>
        <end position="381"/>
    </location>
</feature>
<feature type="domain" description="C2H2-type" evidence="12">
    <location>
        <begin position="410"/>
        <end position="437"/>
    </location>
</feature>
<reference evidence="13 14" key="1">
    <citation type="submission" date="2024-06" db="EMBL/GenBank/DDBJ databases">
        <title>A chromosome-level genome assembly of beet webworm, Loxostege sticticalis.</title>
        <authorList>
            <person name="Zhang Y."/>
        </authorList>
    </citation>
    <scope>NUCLEOTIDE SEQUENCE [LARGE SCALE GENOMIC DNA]</scope>
    <source>
        <strain evidence="13">AQ028</strain>
        <tissue evidence="13">Male pupae</tissue>
    </source>
</reference>
<dbReference type="EMBL" id="JBEDNZ010000029">
    <property type="protein sequence ID" value="KAL0809186.1"/>
    <property type="molecule type" value="Genomic_DNA"/>
</dbReference>
<evidence type="ECO:0000256" key="5">
    <source>
        <dbReference type="ARBA" id="ARBA00022771"/>
    </source>
</evidence>
<dbReference type="Pfam" id="PF00096">
    <property type="entry name" value="zf-C2H2"/>
    <property type="match status" value="4"/>
</dbReference>
<dbReference type="GO" id="GO:0008270">
    <property type="term" value="F:zinc ion binding"/>
    <property type="evidence" value="ECO:0007669"/>
    <property type="project" value="UniProtKB-KW"/>
</dbReference>
<evidence type="ECO:0000256" key="2">
    <source>
        <dbReference type="ARBA" id="ARBA00006991"/>
    </source>
</evidence>
<evidence type="ECO:0000256" key="9">
    <source>
        <dbReference type="ARBA" id="ARBA00023163"/>
    </source>
</evidence>
<evidence type="ECO:0000256" key="7">
    <source>
        <dbReference type="ARBA" id="ARBA00023015"/>
    </source>
</evidence>
<dbReference type="Pfam" id="PF13912">
    <property type="entry name" value="zf-C2H2_6"/>
    <property type="match status" value="3"/>
</dbReference>
<dbReference type="GO" id="GO:0005634">
    <property type="term" value="C:nucleus"/>
    <property type="evidence" value="ECO:0007669"/>
    <property type="project" value="UniProtKB-SubCell"/>
</dbReference>
<dbReference type="AlphaFoldDB" id="A0ABD0S545"/>
<evidence type="ECO:0000256" key="6">
    <source>
        <dbReference type="ARBA" id="ARBA00022833"/>
    </source>
</evidence>
<accession>A0ABD0S545</accession>
<dbReference type="FunFam" id="3.30.160.60:FF:000065">
    <property type="entry name" value="B-cell CLL/lymphoma 6, member B"/>
    <property type="match status" value="1"/>
</dbReference>
<feature type="domain" description="C2H2-type" evidence="12">
    <location>
        <begin position="326"/>
        <end position="353"/>
    </location>
</feature>
<dbReference type="InterPro" id="IPR012934">
    <property type="entry name" value="Znf_AD"/>
</dbReference>
<dbReference type="FunFam" id="3.30.160.60:FF:000072">
    <property type="entry name" value="zinc finger protein 143 isoform X1"/>
    <property type="match status" value="1"/>
</dbReference>
<dbReference type="GO" id="GO:0003677">
    <property type="term" value="F:DNA binding"/>
    <property type="evidence" value="ECO:0007669"/>
    <property type="project" value="UniProtKB-KW"/>
</dbReference>
<feature type="domain" description="C2H2-type" evidence="12">
    <location>
        <begin position="240"/>
        <end position="267"/>
    </location>
</feature>
<keyword evidence="4" id="KW-0677">Repeat</keyword>
<keyword evidence="9" id="KW-0804">Transcription</keyword>
<dbReference type="SMART" id="SM00868">
    <property type="entry name" value="zf-AD"/>
    <property type="match status" value="1"/>
</dbReference>
<keyword evidence="7" id="KW-0805">Transcription regulation</keyword>
<dbReference type="Gene3D" id="3.30.160.60">
    <property type="entry name" value="Classic Zinc Finger"/>
    <property type="match status" value="8"/>
</dbReference>
<dbReference type="Pfam" id="PF13894">
    <property type="entry name" value="zf-C2H2_4"/>
    <property type="match status" value="1"/>
</dbReference>
<evidence type="ECO:0000259" key="12">
    <source>
        <dbReference type="PROSITE" id="PS50157"/>
    </source>
</evidence>
<proteinExistence type="inferred from homology"/>
<feature type="domain" description="C2H2-type" evidence="12">
    <location>
        <begin position="296"/>
        <end position="324"/>
    </location>
</feature>
<comment type="caution">
    <text evidence="13">The sequence shown here is derived from an EMBL/GenBank/DDBJ whole genome shotgun (WGS) entry which is preliminary data.</text>
</comment>
<evidence type="ECO:0000256" key="11">
    <source>
        <dbReference type="PROSITE-ProRule" id="PRU00042"/>
    </source>
</evidence>
<evidence type="ECO:0000256" key="10">
    <source>
        <dbReference type="ARBA" id="ARBA00023242"/>
    </source>
</evidence>
<dbReference type="FunFam" id="3.30.160.60:FF:001480">
    <property type="entry name" value="Si:cabz01071911.3"/>
    <property type="match status" value="1"/>
</dbReference>
<dbReference type="SMART" id="SM00355">
    <property type="entry name" value="ZnF_C2H2"/>
    <property type="match status" value="11"/>
</dbReference>
<dbReference type="PANTHER" id="PTHR24408:SF58">
    <property type="entry name" value="TRANSCRIPTION FACTOR (TFIIIA), PUTATIVE (AFU_ORTHOLOGUE AFUA_1G05150)-RELATED"/>
    <property type="match status" value="1"/>
</dbReference>
<feature type="domain" description="C2H2-type" evidence="12">
    <location>
        <begin position="148"/>
        <end position="175"/>
    </location>
</feature>
<name>A0ABD0S545_LOXSC</name>
<evidence type="ECO:0000256" key="3">
    <source>
        <dbReference type="ARBA" id="ARBA00022723"/>
    </source>
</evidence>
<keyword evidence="5 11" id="KW-0863">Zinc-finger</keyword>
<dbReference type="FunFam" id="3.30.160.60:FF:001182">
    <property type="entry name" value="Zinc finger, C2H2 type"/>
    <property type="match status" value="1"/>
</dbReference>
<feature type="domain" description="C2H2-type" evidence="12">
    <location>
        <begin position="268"/>
        <end position="295"/>
    </location>
</feature>
<feature type="domain" description="C2H2-type" evidence="12">
    <location>
        <begin position="438"/>
        <end position="466"/>
    </location>
</feature>
<evidence type="ECO:0000313" key="14">
    <source>
        <dbReference type="Proteomes" id="UP001549921"/>
    </source>
</evidence>
<dbReference type="FunFam" id="3.30.160.60:FF:000358">
    <property type="entry name" value="zinc finger protein 24"/>
    <property type="match status" value="1"/>
</dbReference>
<evidence type="ECO:0000313" key="13">
    <source>
        <dbReference type="EMBL" id="KAL0809186.1"/>
    </source>
</evidence>
<dbReference type="InterPro" id="IPR013087">
    <property type="entry name" value="Znf_C2H2_type"/>
</dbReference>
<evidence type="ECO:0000256" key="4">
    <source>
        <dbReference type="ARBA" id="ARBA00022737"/>
    </source>
</evidence>
<dbReference type="PROSITE" id="PS50157">
    <property type="entry name" value="ZINC_FINGER_C2H2_2"/>
    <property type="match status" value="10"/>
</dbReference>
<feature type="domain" description="C2H2-type" evidence="12">
    <location>
        <begin position="382"/>
        <end position="409"/>
    </location>
</feature>
<keyword evidence="8" id="KW-0238">DNA-binding</keyword>
<dbReference type="PANTHER" id="PTHR24408">
    <property type="entry name" value="ZINC FINGER PROTEIN"/>
    <property type="match status" value="1"/>
</dbReference>
<dbReference type="PROSITE" id="PS00028">
    <property type="entry name" value="ZINC_FINGER_C2H2_1"/>
    <property type="match status" value="10"/>
</dbReference>
<keyword evidence="6" id="KW-0862">Zinc</keyword>
<feature type="domain" description="C2H2-type" evidence="12">
    <location>
        <begin position="191"/>
        <end position="218"/>
    </location>
</feature>
<comment type="subcellular location">
    <subcellularLocation>
        <location evidence="1">Nucleus</location>
    </subcellularLocation>
</comment>
<evidence type="ECO:0000256" key="8">
    <source>
        <dbReference type="ARBA" id="ARBA00023125"/>
    </source>
</evidence>
<comment type="similarity">
    <text evidence="2">Belongs to the krueppel C2H2-type zinc-finger protein family.</text>
</comment>
<protein>
    <recommendedName>
        <fullName evidence="12">C2H2-type domain-containing protein</fullName>
    </recommendedName>
</protein>
<sequence length="501" mass="57479">MSEIRSSSGLCRCCHAKGDFTSLGVSEGAAESFAAILRGTFEVIITPMDGEMDINTYSICPPCVARLRDAADFKRQVVACEKKFICSVIGKKSKGPIKCKPKCKILIENVKEEYIFLDVELPQCPEERICYNSVPLESTTHNKEKEKLSCEICAEAFRHDRLLQMHLKKHTIEINDTSKNINKSHQVNGKYVCTICNKNYDKINVFKTHLKSHSDKHTSPTTDDMGIGQANYDEKSGKLFKCDYCNKEFQRKKSLINHLKLHTVERNFVCGVCDKSFLQKQKLKRHMLIHTKECSNACRLCRRGFPDQKKLKRHYIHVHSGEKPLFSCSTCEKQFSSQQYLKDHETKHIGPHLYTCDLCEKNFKNAEKLKSHMKVHTGEKPYKCSYCGKQFAHLAGFRSHERRHKGEKPYVCKVCTKGFVNSSSLDVHMKVHTGEKPYSCDICAKSFAQKGGLSVHVMRKHLGEKFSCKICDKKISNVHKHMRAKHPEERFRERVASINKC</sequence>
<organism evidence="13 14">
    <name type="scientific">Loxostege sticticalis</name>
    <name type="common">Beet webworm moth</name>
    <dbReference type="NCBI Taxonomy" id="481309"/>
    <lineage>
        <taxon>Eukaryota</taxon>
        <taxon>Metazoa</taxon>
        <taxon>Ecdysozoa</taxon>
        <taxon>Arthropoda</taxon>
        <taxon>Hexapoda</taxon>
        <taxon>Insecta</taxon>
        <taxon>Pterygota</taxon>
        <taxon>Neoptera</taxon>
        <taxon>Endopterygota</taxon>
        <taxon>Lepidoptera</taxon>
        <taxon>Glossata</taxon>
        <taxon>Ditrysia</taxon>
        <taxon>Pyraloidea</taxon>
        <taxon>Crambidae</taxon>
        <taxon>Pyraustinae</taxon>
        <taxon>Loxostege</taxon>
    </lineage>
</organism>
<dbReference type="InterPro" id="IPR036236">
    <property type="entry name" value="Znf_C2H2_sf"/>
</dbReference>
<keyword evidence="10" id="KW-0539">Nucleus</keyword>